<feature type="domain" description="F-box" evidence="1">
    <location>
        <begin position="3"/>
        <end position="43"/>
    </location>
</feature>
<evidence type="ECO:0000313" key="3">
    <source>
        <dbReference type="Proteomes" id="UP001307849"/>
    </source>
</evidence>
<comment type="caution">
    <text evidence="2">The sequence shown here is derived from an EMBL/GenBank/DDBJ whole genome shotgun (WGS) entry which is preliminary data.</text>
</comment>
<gene>
    <name evidence="2" type="ORF">TWF506_006172</name>
</gene>
<dbReference type="Pfam" id="PF12937">
    <property type="entry name" value="F-box-like"/>
    <property type="match status" value="1"/>
</dbReference>
<reference evidence="2 3" key="1">
    <citation type="submission" date="2019-10" db="EMBL/GenBank/DDBJ databases">
        <authorList>
            <person name="Palmer J.M."/>
        </authorList>
    </citation>
    <scope>NUCLEOTIDE SEQUENCE [LARGE SCALE GENOMIC DNA]</scope>
    <source>
        <strain evidence="2 3">TWF506</strain>
    </source>
</reference>
<name>A0AAN8NQH7_9PEZI</name>
<accession>A0AAN8NQH7</accession>
<sequence>MSINILPYEILSKVFENPCLNREDYSNISKVCQRWEMVARPLLLEKLTISYEDITAVETHTSFRISRYIKHYQYVRSLTLELKSIRRGGIITAARISRCFSEITSFQLYDNGELVKHALFYTILDIVISSAPNLKSLSIYPEITTVVPPSKFPEIDYFPGRLSNLKEVTVYIYMISREQNATAVYMRHAHSLPVIDALFTGLLKFLGEGSEDLRFNVYRYGEARVREDPYGIFNQESVENRGWKLRNLRQLSFQNSSSTFGFVSSGVLSADYSMVKYLTLDNPAWFNFRFESSSRSRKSGTTIIVFPNLEVFRLLGKDDCSVDDPNINNWIFNLDSLKYFPRLRYLIFSADGKHMEYPVYHEPNTAADGIASVGPGYFIGRPLGFFPDITPSDKLIMRPKKGELRYEYDELYDENFWS</sequence>
<organism evidence="2 3">
    <name type="scientific">Arthrobotrys conoides</name>
    <dbReference type="NCBI Taxonomy" id="74498"/>
    <lineage>
        <taxon>Eukaryota</taxon>
        <taxon>Fungi</taxon>
        <taxon>Dikarya</taxon>
        <taxon>Ascomycota</taxon>
        <taxon>Pezizomycotina</taxon>
        <taxon>Orbiliomycetes</taxon>
        <taxon>Orbiliales</taxon>
        <taxon>Orbiliaceae</taxon>
        <taxon>Arthrobotrys</taxon>
    </lineage>
</organism>
<keyword evidence="3" id="KW-1185">Reference proteome</keyword>
<dbReference type="InterPro" id="IPR001810">
    <property type="entry name" value="F-box_dom"/>
</dbReference>
<protein>
    <recommendedName>
        <fullName evidence="1">F-box domain-containing protein</fullName>
    </recommendedName>
</protein>
<dbReference type="AlphaFoldDB" id="A0AAN8NQH7"/>
<evidence type="ECO:0000313" key="2">
    <source>
        <dbReference type="EMBL" id="KAK6516263.1"/>
    </source>
</evidence>
<dbReference type="InterPro" id="IPR032675">
    <property type="entry name" value="LRR_dom_sf"/>
</dbReference>
<dbReference type="EMBL" id="JAVHJM010000003">
    <property type="protein sequence ID" value="KAK6516263.1"/>
    <property type="molecule type" value="Genomic_DNA"/>
</dbReference>
<dbReference type="Proteomes" id="UP001307849">
    <property type="component" value="Unassembled WGS sequence"/>
</dbReference>
<evidence type="ECO:0000259" key="1">
    <source>
        <dbReference type="Pfam" id="PF12937"/>
    </source>
</evidence>
<dbReference type="Gene3D" id="3.80.10.10">
    <property type="entry name" value="Ribonuclease Inhibitor"/>
    <property type="match status" value="1"/>
</dbReference>
<proteinExistence type="predicted"/>